<evidence type="ECO:0000313" key="1">
    <source>
        <dbReference type="EMBL" id="RIB07138.1"/>
    </source>
</evidence>
<dbReference type="OrthoDB" id="2447202at2759"/>
<accession>A0A397UD96</accession>
<dbReference type="EMBL" id="QKWP01001709">
    <property type="protein sequence ID" value="RIB07138.1"/>
    <property type="molecule type" value="Genomic_DNA"/>
</dbReference>
<sequence length="144" mass="17173">MEFQQYSALKTYLQYRQYPPHYDTLQQRQLENQSKFFQVKNGKLYNKNKRQSGKDLKVILEEELARLPLHPSESEEILNGTILQRLYEIDHDLPEAHNNALYQISKEQQKQKERHDRQIKVTVNFEIGPLEEEIESKVLSMPTT</sequence>
<dbReference type="AlphaFoldDB" id="A0A397UD96"/>
<comment type="caution">
    <text evidence="1">The sequence shown here is derived from an EMBL/GenBank/DDBJ whole genome shotgun (WGS) entry which is preliminary data.</text>
</comment>
<organism evidence="1 2">
    <name type="scientific">Gigaspora rosea</name>
    <dbReference type="NCBI Taxonomy" id="44941"/>
    <lineage>
        <taxon>Eukaryota</taxon>
        <taxon>Fungi</taxon>
        <taxon>Fungi incertae sedis</taxon>
        <taxon>Mucoromycota</taxon>
        <taxon>Glomeromycotina</taxon>
        <taxon>Glomeromycetes</taxon>
        <taxon>Diversisporales</taxon>
        <taxon>Gigasporaceae</taxon>
        <taxon>Gigaspora</taxon>
    </lineage>
</organism>
<evidence type="ECO:0000313" key="2">
    <source>
        <dbReference type="Proteomes" id="UP000266673"/>
    </source>
</evidence>
<dbReference type="Proteomes" id="UP000266673">
    <property type="component" value="Unassembled WGS sequence"/>
</dbReference>
<keyword evidence="2" id="KW-1185">Reference proteome</keyword>
<protein>
    <submittedName>
        <fullName evidence="1">Uncharacterized protein</fullName>
    </submittedName>
</protein>
<name>A0A397UD96_9GLOM</name>
<gene>
    <name evidence="1" type="ORF">C2G38_2252809</name>
</gene>
<reference evidence="1 2" key="1">
    <citation type="submission" date="2018-06" db="EMBL/GenBank/DDBJ databases">
        <title>Comparative genomics reveals the genomic features of Rhizophagus irregularis, R. cerebriforme, R. diaphanum and Gigaspora rosea, and their symbiotic lifestyle signature.</title>
        <authorList>
            <person name="Morin E."/>
            <person name="San Clemente H."/>
            <person name="Chen E.C.H."/>
            <person name="De La Providencia I."/>
            <person name="Hainaut M."/>
            <person name="Kuo A."/>
            <person name="Kohler A."/>
            <person name="Murat C."/>
            <person name="Tang N."/>
            <person name="Roy S."/>
            <person name="Loubradou J."/>
            <person name="Henrissat B."/>
            <person name="Grigoriev I.V."/>
            <person name="Corradi N."/>
            <person name="Roux C."/>
            <person name="Martin F.M."/>
        </authorList>
    </citation>
    <scope>NUCLEOTIDE SEQUENCE [LARGE SCALE GENOMIC DNA]</scope>
    <source>
        <strain evidence="1 2">DAOM 194757</strain>
    </source>
</reference>
<proteinExistence type="predicted"/>